<sequence>MHLMVDGYNFINAWSKLKEIAKDDLEVARKKLIDILADFSGYKGYRITVVFDSHLVRGAQRRKEVINDIEVVFTKEGETADNYIEKYVYENAKYESIAVVTSDYLEQLMILGNGAVRMPPRELIYEIENYKKELEKKTNEKIRRKDRLEDTLDSSILEKLEKFKKRLDQA</sequence>
<protein>
    <submittedName>
        <fullName evidence="1">NYN domain-containing protein</fullName>
    </submittedName>
</protein>
<dbReference type="InterPro" id="IPR010298">
    <property type="entry name" value="YacP-like"/>
</dbReference>
<evidence type="ECO:0000313" key="1">
    <source>
        <dbReference type="EMBL" id="AZT89880.1"/>
    </source>
</evidence>
<dbReference type="EMBL" id="CP034791">
    <property type="protein sequence ID" value="AZT89880.1"/>
    <property type="molecule type" value="Genomic_DNA"/>
</dbReference>
<organism evidence="1 2">
    <name type="scientific">Caldicellulosiruptor changbaiensis</name>
    <dbReference type="NCBI Taxonomy" id="1222016"/>
    <lineage>
        <taxon>Bacteria</taxon>
        <taxon>Bacillati</taxon>
        <taxon>Bacillota</taxon>
        <taxon>Bacillota incertae sedis</taxon>
        <taxon>Caldicellulosiruptorales</taxon>
        <taxon>Caldicellulosiruptoraceae</taxon>
        <taxon>Caldicellulosiruptor</taxon>
    </lineage>
</organism>
<gene>
    <name evidence="1" type="ORF">ELD05_03955</name>
</gene>
<reference evidence="1 2" key="1">
    <citation type="submission" date="2018-12" db="EMBL/GenBank/DDBJ databases">
        <title>Genome sequence from the cellulolytic species, Caldicellulosiruptor changbaiensis.</title>
        <authorList>
            <person name="Blumer-Schuette S.E."/>
            <person name="Mendoza C."/>
        </authorList>
    </citation>
    <scope>NUCLEOTIDE SEQUENCE [LARGE SCALE GENOMIC DNA]</scope>
    <source>
        <strain evidence="1 2">CBS-Z</strain>
    </source>
</reference>
<dbReference type="KEGG" id="ccha:ELD05_03955"/>
<dbReference type="Pfam" id="PF05991">
    <property type="entry name" value="NYN_YacP"/>
    <property type="match status" value="1"/>
</dbReference>
<dbReference type="AlphaFoldDB" id="A0A3T0D4A4"/>
<name>A0A3T0D4A4_9FIRM</name>
<proteinExistence type="predicted"/>
<evidence type="ECO:0000313" key="2">
    <source>
        <dbReference type="Proteomes" id="UP000282930"/>
    </source>
</evidence>
<dbReference type="PANTHER" id="PTHR34547:SF1">
    <property type="entry name" value="YACP-LIKE NYN DOMAIN PROTEIN"/>
    <property type="match status" value="1"/>
</dbReference>
<accession>A0A3T0D4A4</accession>
<dbReference type="Proteomes" id="UP000282930">
    <property type="component" value="Chromosome"/>
</dbReference>
<dbReference type="PANTHER" id="PTHR34547">
    <property type="entry name" value="YACP-LIKE NYN DOMAIN PROTEIN"/>
    <property type="match status" value="1"/>
</dbReference>
<keyword evidence="2" id="KW-1185">Reference proteome</keyword>
<dbReference type="CDD" id="cd10912">
    <property type="entry name" value="PIN_YacP-like"/>
    <property type="match status" value="1"/>
</dbReference>